<name>A0A0L8FX81_OCTBM</name>
<reference evidence="1" key="1">
    <citation type="submission" date="2015-07" db="EMBL/GenBank/DDBJ databases">
        <title>MeaNS - Measles Nucleotide Surveillance Program.</title>
        <authorList>
            <person name="Tran T."/>
            <person name="Druce J."/>
        </authorList>
    </citation>
    <scope>NUCLEOTIDE SEQUENCE</scope>
    <source>
        <strain evidence="1">UCB-OBI-ISO-001</strain>
        <tissue evidence="1">Gonad</tissue>
    </source>
</reference>
<sequence>MSLDDELSDITDNRVVAMAKYVLMTLNTKSDKWIKMYSIEANANLIHQFLNKCEIRMLIFTLSSTGVFQVLSKWPAVVSTKSCYFIRKFDQPISQTDSLLESFICSDLSHSPLDYMSVFYNEVMLPIITNKKNHTNWPSVVSEDIIQASYSLKRNIDLSMGEILGKTVLPIPPNFVDIEKISK</sequence>
<dbReference type="AlphaFoldDB" id="A0A0L8FX81"/>
<dbReference type="STRING" id="37653.A0A0L8FX81"/>
<protein>
    <submittedName>
        <fullName evidence="1">Uncharacterized protein</fullName>
    </submittedName>
</protein>
<accession>A0A0L8FX81</accession>
<gene>
    <name evidence="1" type="ORF">OCBIM_22005197mg</name>
</gene>
<dbReference type="EMBL" id="KQ425544">
    <property type="protein sequence ID" value="KOF69322.1"/>
    <property type="molecule type" value="Genomic_DNA"/>
</dbReference>
<proteinExistence type="predicted"/>
<organism evidence="1">
    <name type="scientific">Octopus bimaculoides</name>
    <name type="common">California two-spotted octopus</name>
    <dbReference type="NCBI Taxonomy" id="37653"/>
    <lineage>
        <taxon>Eukaryota</taxon>
        <taxon>Metazoa</taxon>
        <taxon>Spiralia</taxon>
        <taxon>Lophotrochozoa</taxon>
        <taxon>Mollusca</taxon>
        <taxon>Cephalopoda</taxon>
        <taxon>Coleoidea</taxon>
        <taxon>Octopodiformes</taxon>
        <taxon>Octopoda</taxon>
        <taxon>Incirrata</taxon>
        <taxon>Octopodidae</taxon>
        <taxon>Octopus</taxon>
    </lineage>
</organism>
<evidence type="ECO:0000313" key="1">
    <source>
        <dbReference type="EMBL" id="KOF69322.1"/>
    </source>
</evidence>
<dbReference type="OrthoDB" id="6115534at2759"/>